<dbReference type="EMBL" id="OCNE01000011">
    <property type="protein sequence ID" value="SOD63504.1"/>
    <property type="molecule type" value="Genomic_DNA"/>
</dbReference>
<evidence type="ECO:0000313" key="3">
    <source>
        <dbReference type="Proteomes" id="UP000219072"/>
    </source>
</evidence>
<dbReference type="AlphaFoldDB" id="A0A286DY77"/>
<accession>A0A286DY77</accession>
<organism evidence="2 3">
    <name type="scientific">Streptomyces zhaozhouensis</name>
    <dbReference type="NCBI Taxonomy" id="1300267"/>
    <lineage>
        <taxon>Bacteria</taxon>
        <taxon>Bacillati</taxon>
        <taxon>Actinomycetota</taxon>
        <taxon>Actinomycetes</taxon>
        <taxon>Kitasatosporales</taxon>
        <taxon>Streptomycetaceae</taxon>
        <taxon>Streptomyces</taxon>
    </lineage>
</organism>
<name>A0A286DY77_9ACTN</name>
<evidence type="ECO:0000256" key="1">
    <source>
        <dbReference type="SAM" id="MobiDB-lite"/>
    </source>
</evidence>
<evidence type="ECO:0000313" key="2">
    <source>
        <dbReference type="EMBL" id="SOD63504.1"/>
    </source>
</evidence>
<reference evidence="2 3" key="1">
    <citation type="submission" date="2017-09" db="EMBL/GenBank/DDBJ databases">
        <authorList>
            <person name="Ehlers B."/>
            <person name="Leendertz F.H."/>
        </authorList>
    </citation>
    <scope>NUCLEOTIDE SEQUENCE [LARGE SCALE GENOMIC DNA]</scope>
    <source>
        <strain evidence="2 3">CGMCC 4.7095</strain>
    </source>
</reference>
<proteinExistence type="predicted"/>
<keyword evidence="3" id="KW-1185">Reference proteome</keyword>
<sequence length="47" mass="4725">MRAVRRHGRGGAGYGGGPVAPPHRPHPVTGPGRGRRVGAPVSAGNHP</sequence>
<protein>
    <submittedName>
        <fullName evidence="2">Uncharacterized protein</fullName>
    </submittedName>
</protein>
<gene>
    <name evidence="2" type="ORF">SAMN06297387_11151</name>
</gene>
<feature type="region of interest" description="Disordered" evidence="1">
    <location>
        <begin position="1"/>
        <end position="47"/>
    </location>
</feature>
<dbReference type="Proteomes" id="UP000219072">
    <property type="component" value="Unassembled WGS sequence"/>
</dbReference>